<keyword evidence="4" id="KW-0560">Oxidoreductase</keyword>
<dbReference type="PANTHER" id="PTHR32439">
    <property type="entry name" value="FERREDOXIN--NITRITE REDUCTASE, CHLOROPLASTIC"/>
    <property type="match status" value="1"/>
</dbReference>
<organism evidence="9 10">
    <name type="scientific">Gluconacetobacter tumulisoli</name>
    <dbReference type="NCBI Taxonomy" id="1286189"/>
    <lineage>
        <taxon>Bacteria</taxon>
        <taxon>Pseudomonadati</taxon>
        <taxon>Pseudomonadota</taxon>
        <taxon>Alphaproteobacteria</taxon>
        <taxon>Acetobacterales</taxon>
        <taxon>Acetobacteraceae</taxon>
        <taxon>Gluconacetobacter</taxon>
    </lineage>
</organism>
<dbReference type="Pfam" id="PF01077">
    <property type="entry name" value="NIR_SIR"/>
    <property type="match status" value="2"/>
</dbReference>
<dbReference type="InterPro" id="IPR051329">
    <property type="entry name" value="NIR_SIR_4Fe-4S"/>
</dbReference>
<keyword evidence="5" id="KW-0408">Iron</keyword>
<evidence type="ECO:0000313" key="9">
    <source>
        <dbReference type="EMBL" id="MBB2200356.1"/>
    </source>
</evidence>
<dbReference type="GO" id="GO:0016491">
    <property type="term" value="F:oxidoreductase activity"/>
    <property type="evidence" value="ECO:0007669"/>
    <property type="project" value="UniProtKB-KW"/>
</dbReference>
<feature type="domain" description="Nitrite/sulphite reductase 4Fe-4S" evidence="7">
    <location>
        <begin position="467"/>
        <end position="563"/>
    </location>
</feature>
<accession>A0A7W4K4Q3</accession>
<feature type="domain" description="Nitrite/Sulfite reductase ferredoxin-like" evidence="8">
    <location>
        <begin position="363"/>
        <end position="413"/>
    </location>
</feature>
<dbReference type="AlphaFoldDB" id="A0A7W4K4Q3"/>
<proteinExistence type="predicted"/>
<keyword evidence="3" id="KW-0479">Metal-binding</keyword>
<feature type="domain" description="Nitrite/sulphite reductase 4Fe-4S" evidence="7">
    <location>
        <begin position="136"/>
        <end position="287"/>
    </location>
</feature>
<dbReference type="InterPro" id="IPR006067">
    <property type="entry name" value="NO2/SO3_Rdtase_4Fe4S_dom"/>
</dbReference>
<dbReference type="InterPro" id="IPR005117">
    <property type="entry name" value="NiRdtase/SiRdtase_haem-b_fer"/>
</dbReference>
<dbReference type="Pfam" id="PF03460">
    <property type="entry name" value="NIR_SIR_ferr"/>
    <property type="match status" value="2"/>
</dbReference>
<name>A0A7W4K4Q3_9PROT</name>
<evidence type="ECO:0000256" key="3">
    <source>
        <dbReference type="ARBA" id="ARBA00022723"/>
    </source>
</evidence>
<keyword evidence="10" id="KW-1185">Reference proteome</keyword>
<protein>
    <submittedName>
        <fullName evidence="9">Nitrite/sulfite reductase</fullName>
    </submittedName>
</protein>
<keyword evidence="1" id="KW-0004">4Fe-4S</keyword>
<dbReference type="PANTHER" id="PTHR32439:SF9">
    <property type="entry name" value="BLR3264 PROTEIN"/>
    <property type="match status" value="1"/>
</dbReference>
<dbReference type="SUPFAM" id="SSF56014">
    <property type="entry name" value="Nitrite and sulphite reductase 4Fe-4S domain-like"/>
    <property type="match status" value="2"/>
</dbReference>
<comment type="caution">
    <text evidence="9">The sequence shown here is derived from an EMBL/GenBank/DDBJ whole genome shotgun (WGS) entry which is preliminary data.</text>
</comment>
<evidence type="ECO:0000256" key="4">
    <source>
        <dbReference type="ARBA" id="ARBA00023002"/>
    </source>
</evidence>
<evidence type="ECO:0000256" key="2">
    <source>
        <dbReference type="ARBA" id="ARBA00022617"/>
    </source>
</evidence>
<dbReference type="GO" id="GO:0051539">
    <property type="term" value="F:4 iron, 4 sulfur cluster binding"/>
    <property type="evidence" value="ECO:0007669"/>
    <property type="project" value="UniProtKB-KW"/>
</dbReference>
<dbReference type="RefSeq" id="WP_182953600.1">
    <property type="nucleotide sequence ID" value="NZ_JABEQM010000001.1"/>
</dbReference>
<dbReference type="Gene3D" id="3.30.413.10">
    <property type="entry name" value="Sulfite Reductase Hemoprotein, domain 1"/>
    <property type="match status" value="2"/>
</dbReference>
<evidence type="ECO:0000256" key="1">
    <source>
        <dbReference type="ARBA" id="ARBA00022485"/>
    </source>
</evidence>
<evidence type="ECO:0000256" key="5">
    <source>
        <dbReference type="ARBA" id="ARBA00023004"/>
    </source>
</evidence>
<gene>
    <name evidence="9" type="ORF">HLH28_01950</name>
</gene>
<keyword evidence="2" id="KW-0349">Heme</keyword>
<sequence>MSAEILAAPSSGIAPVGHYAYDQVDRAFLHDRVEQFRDQVARRLSGTLSEDEFKPLRLMNGLYLQLHAYMLRVAIPYGILDSRQMRELANIARTYDRDYGHFTTRQNIQFNWIRLEDTPDILARLATVDMHAIQTSGNCIRNVTCDQFAGAAADELLDPRVHAEILRQWSTLHPEFSFLPRKFKIAISGSPNDRVAARFHDIGLVAKPGRHGTVFDVFVGGGMGRTPIVGVHLRDNLPEEDLLAYLEAMIRVYNEYGRRDNIYKARIKILVQALGAEGYREKVDAEFAAMDRARYRLPPETVAAIRARFGTPALDAPSDAAERLAGARRADAAFDRWVRTNTHSHRAAGYISAVISLKPDGGIPGDATSAQLDAIADLAERFSFGEIRISHMQNVVLGHVRQDELHALWQELGRAGLASANIGLIGDIIACPGLDYCSLANARSIPIAQKLSARFANPDLQERIGDLQIKISGCINACGHHHAGHIGILGVDKKGEEFFQLTLGGSAASDAAIGQILGPALPEDSTVDAIAHLVDAYLVHRTDGERFLDTYRRLGAALFKDAVYALA</sequence>
<evidence type="ECO:0000259" key="7">
    <source>
        <dbReference type="Pfam" id="PF01077"/>
    </source>
</evidence>
<dbReference type="GO" id="GO:0046872">
    <property type="term" value="F:metal ion binding"/>
    <property type="evidence" value="ECO:0007669"/>
    <property type="project" value="UniProtKB-KW"/>
</dbReference>
<dbReference type="GO" id="GO:0020037">
    <property type="term" value="F:heme binding"/>
    <property type="evidence" value="ECO:0007669"/>
    <property type="project" value="InterPro"/>
</dbReference>
<dbReference type="Gene3D" id="3.90.480.20">
    <property type="match status" value="1"/>
</dbReference>
<dbReference type="InterPro" id="IPR036136">
    <property type="entry name" value="Nit/Sulf_reduc_fer-like_dom_sf"/>
</dbReference>
<evidence type="ECO:0000259" key="8">
    <source>
        <dbReference type="Pfam" id="PF03460"/>
    </source>
</evidence>
<feature type="domain" description="Nitrite/Sulfite reductase ferredoxin-like" evidence="8">
    <location>
        <begin position="69"/>
        <end position="126"/>
    </location>
</feature>
<dbReference type="InterPro" id="IPR045854">
    <property type="entry name" value="NO2/SO3_Rdtase_4Fe4S_sf"/>
</dbReference>
<evidence type="ECO:0000313" key="10">
    <source>
        <dbReference type="Proteomes" id="UP000578030"/>
    </source>
</evidence>
<evidence type="ECO:0000256" key="6">
    <source>
        <dbReference type="ARBA" id="ARBA00023014"/>
    </source>
</evidence>
<dbReference type="SUPFAM" id="SSF55124">
    <property type="entry name" value="Nitrite/Sulfite reductase N-terminal domain-like"/>
    <property type="match status" value="2"/>
</dbReference>
<reference evidence="9 10" key="1">
    <citation type="submission" date="2020-04" db="EMBL/GenBank/DDBJ databases">
        <title>Description of novel Gluconacetobacter.</title>
        <authorList>
            <person name="Sombolestani A."/>
        </authorList>
    </citation>
    <scope>NUCLEOTIDE SEQUENCE [LARGE SCALE GENOMIC DNA]</scope>
    <source>
        <strain evidence="9 10">LMG 27802</strain>
    </source>
</reference>
<dbReference type="EMBL" id="JABEQM010000001">
    <property type="protein sequence ID" value="MBB2200356.1"/>
    <property type="molecule type" value="Genomic_DNA"/>
</dbReference>
<dbReference type="Proteomes" id="UP000578030">
    <property type="component" value="Unassembled WGS sequence"/>
</dbReference>
<keyword evidence="6" id="KW-0411">Iron-sulfur</keyword>